<name>A0ACB9QLG7_9MYRT</name>
<dbReference type="Proteomes" id="UP001057402">
    <property type="component" value="Chromosome 6"/>
</dbReference>
<evidence type="ECO:0000313" key="2">
    <source>
        <dbReference type="Proteomes" id="UP001057402"/>
    </source>
</evidence>
<proteinExistence type="predicted"/>
<keyword evidence="2" id="KW-1185">Reference proteome</keyword>
<protein>
    <submittedName>
        <fullName evidence="1">Uncharacterized protein</fullName>
    </submittedName>
</protein>
<evidence type="ECO:0000313" key="1">
    <source>
        <dbReference type="EMBL" id="KAI4366717.1"/>
    </source>
</evidence>
<gene>
    <name evidence="1" type="ORF">MLD38_022558</name>
</gene>
<organism evidence="1 2">
    <name type="scientific">Melastoma candidum</name>
    <dbReference type="NCBI Taxonomy" id="119954"/>
    <lineage>
        <taxon>Eukaryota</taxon>
        <taxon>Viridiplantae</taxon>
        <taxon>Streptophyta</taxon>
        <taxon>Embryophyta</taxon>
        <taxon>Tracheophyta</taxon>
        <taxon>Spermatophyta</taxon>
        <taxon>Magnoliopsida</taxon>
        <taxon>eudicotyledons</taxon>
        <taxon>Gunneridae</taxon>
        <taxon>Pentapetalae</taxon>
        <taxon>rosids</taxon>
        <taxon>malvids</taxon>
        <taxon>Myrtales</taxon>
        <taxon>Melastomataceae</taxon>
        <taxon>Melastomatoideae</taxon>
        <taxon>Melastomateae</taxon>
        <taxon>Melastoma</taxon>
    </lineage>
</organism>
<sequence length="95" mass="10337">MVAVQAAGGIFAGATASCITTPLDIIKTRLQVLGHEKKPSATNVVKNLIKENGWTDLYRGLGPRFFSISARGTSMILTYEYLSKNILTLVLQFCC</sequence>
<reference evidence="2" key="1">
    <citation type="journal article" date="2023" name="Front. Plant Sci.">
        <title>Chromosomal-level genome assembly of Melastoma candidum provides insights into trichome evolution.</title>
        <authorList>
            <person name="Zhong Y."/>
            <person name="Wu W."/>
            <person name="Sun C."/>
            <person name="Zou P."/>
            <person name="Liu Y."/>
            <person name="Dai S."/>
            <person name="Zhou R."/>
        </authorList>
    </citation>
    <scope>NUCLEOTIDE SEQUENCE [LARGE SCALE GENOMIC DNA]</scope>
</reference>
<accession>A0ACB9QLG7</accession>
<dbReference type="EMBL" id="CM042885">
    <property type="protein sequence ID" value="KAI4366717.1"/>
    <property type="molecule type" value="Genomic_DNA"/>
</dbReference>
<comment type="caution">
    <text evidence="1">The sequence shown here is derived from an EMBL/GenBank/DDBJ whole genome shotgun (WGS) entry which is preliminary data.</text>
</comment>